<name>A0A8K0R6R3_9PLEO</name>
<evidence type="ECO:0000256" key="1">
    <source>
        <dbReference type="SAM" id="MobiDB-lite"/>
    </source>
</evidence>
<keyword evidence="2" id="KW-0472">Membrane</keyword>
<dbReference type="PANTHER" id="PTHR39400">
    <property type="entry name" value="YALI0E29227P"/>
    <property type="match status" value="1"/>
</dbReference>
<dbReference type="Proteomes" id="UP000813461">
    <property type="component" value="Unassembled WGS sequence"/>
</dbReference>
<evidence type="ECO:0000256" key="2">
    <source>
        <dbReference type="SAM" id="Phobius"/>
    </source>
</evidence>
<keyword evidence="2" id="KW-0812">Transmembrane</keyword>
<dbReference type="AlphaFoldDB" id="A0A8K0R6R3"/>
<dbReference type="PANTHER" id="PTHR39400:SF1">
    <property type="entry name" value="PIG-P DOMAIN-CONTAINING PROTEIN"/>
    <property type="match status" value="1"/>
</dbReference>
<proteinExistence type="predicted"/>
<feature type="compositionally biased region" description="Basic and acidic residues" evidence="1">
    <location>
        <begin position="1"/>
        <end position="11"/>
    </location>
</feature>
<protein>
    <submittedName>
        <fullName evidence="3">Uncharacterized protein</fullName>
    </submittedName>
</protein>
<keyword evidence="4" id="KW-1185">Reference proteome</keyword>
<gene>
    <name evidence="3" type="ORF">FB567DRAFT_441413</name>
</gene>
<feature type="transmembrane region" description="Helical" evidence="2">
    <location>
        <begin position="192"/>
        <end position="220"/>
    </location>
</feature>
<evidence type="ECO:0000313" key="4">
    <source>
        <dbReference type="Proteomes" id="UP000813461"/>
    </source>
</evidence>
<comment type="caution">
    <text evidence="3">The sequence shown here is derived from an EMBL/GenBank/DDBJ whole genome shotgun (WGS) entry which is preliminary data.</text>
</comment>
<keyword evidence="2" id="KW-1133">Transmembrane helix</keyword>
<organism evidence="3 4">
    <name type="scientific">Paraphoma chrysanthemicola</name>
    <dbReference type="NCBI Taxonomy" id="798071"/>
    <lineage>
        <taxon>Eukaryota</taxon>
        <taxon>Fungi</taxon>
        <taxon>Dikarya</taxon>
        <taxon>Ascomycota</taxon>
        <taxon>Pezizomycotina</taxon>
        <taxon>Dothideomycetes</taxon>
        <taxon>Pleosporomycetidae</taxon>
        <taxon>Pleosporales</taxon>
        <taxon>Pleosporineae</taxon>
        <taxon>Phaeosphaeriaceae</taxon>
        <taxon>Paraphoma</taxon>
    </lineage>
</organism>
<feature type="region of interest" description="Disordered" evidence="1">
    <location>
        <begin position="1"/>
        <end position="99"/>
    </location>
</feature>
<feature type="transmembrane region" description="Helical" evidence="2">
    <location>
        <begin position="240"/>
        <end position="264"/>
    </location>
</feature>
<evidence type="ECO:0000313" key="3">
    <source>
        <dbReference type="EMBL" id="KAH7087997.1"/>
    </source>
</evidence>
<dbReference type="EMBL" id="JAGMVJ010000008">
    <property type="protein sequence ID" value="KAH7087997.1"/>
    <property type="molecule type" value="Genomic_DNA"/>
</dbReference>
<reference evidence="3" key="1">
    <citation type="journal article" date="2021" name="Nat. Commun.">
        <title>Genetic determinants of endophytism in the Arabidopsis root mycobiome.</title>
        <authorList>
            <person name="Mesny F."/>
            <person name="Miyauchi S."/>
            <person name="Thiergart T."/>
            <person name="Pickel B."/>
            <person name="Atanasova L."/>
            <person name="Karlsson M."/>
            <person name="Huettel B."/>
            <person name="Barry K.W."/>
            <person name="Haridas S."/>
            <person name="Chen C."/>
            <person name="Bauer D."/>
            <person name="Andreopoulos W."/>
            <person name="Pangilinan J."/>
            <person name="LaButti K."/>
            <person name="Riley R."/>
            <person name="Lipzen A."/>
            <person name="Clum A."/>
            <person name="Drula E."/>
            <person name="Henrissat B."/>
            <person name="Kohler A."/>
            <person name="Grigoriev I.V."/>
            <person name="Martin F.M."/>
            <person name="Hacquard S."/>
        </authorList>
    </citation>
    <scope>NUCLEOTIDE SEQUENCE</scope>
    <source>
        <strain evidence="3">MPI-SDFR-AT-0120</strain>
    </source>
</reference>
<dbReference type="OrthoDB" id="2157498at2759"/>
<sequence length="279" mass="30835">MSPEKEGEQGSRRQTSLETALHHSQGRQRKGSLRQAAMAKMRERSSSSRKRGTPEASIISAAAGHSPLLDDDSGAWFPEEQPQAQPLPASAIHSDTQQTHQKPFLLASPSISSPEGPYVSTTDEEETMSLDDQSISSTSTFMLDPQHATQAFPRRRAHRVGQTASIAVHAATAVIDNNEEDGEEWDYSETEWWGWVILVTTWTVFVVVMGSCLGVWSWAWDVGETPYAPPDLEDDDTLPITGYYPALMVCTAVMSWVWVVVAWVGIKYFRHAKVGADDS</sequence>
<accession>A0A8K0R6R3</accession>
<feature type="compositionally biased region" description="Low complexity" evidence="1">
    <location>
        <begin position="81"/>
        <end position="91"/>
    </location>
</feature>
<dbReference type="Pfam" id="PF15159">
    <property type="entry name" value="PIG-Y"/>
    <property type="match status" value="1"/>
</dbReference>
<dbReference type="InterPro" id="IPR029164">
    <property type="entry name" value="PIG-Y"/>
</dbReference>